<evidence type="ECO:0000256" key="1">
    <source>
        <dbReference type="ARBA" id="ARBA00010139"/>
    </source>
</evidence>
<dbReference type="GO" id="GO:0050660">
    <property type="term" value="F:flavin adenine dinucleotide binding"/>
    <property type="evidence" value="ECO:0007669"/>
    <property type="project" value="InterPro"/>
</dbReference>
<evidence type="ECO:0000256" key="3">
    <source>
        <dbReference type="ARBA" id="ARBA00022827"/>
    </source>
</evidence>
<name>A0A1C5JN15_9ACTN</name>
<dbReference type="AlphaFoldDB" id="A0A1C5JN15"/>
<dbReference type="InterPro" id="IPR020946">
    <property type="entry name" value="Flavin_mOase-like"/>
</dbReference>
<keyword evidence="6" id="KW-1185">Reference proteome</keyword>
<comment type="similarity">
    <text evidence="1">Belongs to the FAD-binding monooxygenase family.</text>
</comment>
<dbReference type="PANTHER" id="PTHR42877:SF4">
    <property type="entry name" value="FAD_NAD(P)-BINDING DOMAIN-CONTAINING PROTEIN-RELATED"/>
    <property type="match status" value="1"/>
</dbReference>
<reference evidence="6" key="1">
    <citation type="submission" date="2016-06" db="EMBL/GenBank/DDBJ databases">
        <authorList>
            <person name="Varghese N."/>
            <person name="Submissions Spin"/>
        </authorList>
    </citation>
    <scope>NUCLEOTIDE SEQUENCE [LARGE SCALE GENOMIC DNA]</scope>
    <source>
        <strain evidence="6">DSM 43819</strain>
    </source>
</reference>
<proteinExistence type="inferred from homology"/>
<dbReference type="Pfam" id="PF00743">
    <property type="entry name" value="FMO-like"/>
    <property type="match status" value="1"/>
</dbReference>
<keyword evidence="2" id="KW-0285">Flavoprotein</keyword>
<keyword evidence="4" id="KW-0560">Oxidoreductase</keyword>
<dbReference type="PANTHER" id="PTHR42877">
    <property type="entry name" value="L-ORNITHINE N(5)-MONOOXYGENASE-RELATED"/>
    <property type="match status" value="1"/>
</dbReference>
<dbReference type="Gene3D" id="3.50.50.60">
    <property type="entry name" value="FAD/NAD(P)-binding domain"/>
    <property type="match status" value="2"/>
</dbReference>
<dbReference type="RefSeq" id="WP_089014447.1">
    <property type="nucleotide sequence ID" value="NZ_LT607754.1"/>
</dbReference>
<protein>
    <submittedName>
        <fullName evidence="5">4-hydroxyacetophenone monooxygenase</fullName>
    </submittedName>
</protein>
<dbReference type="SUPFAM" id="SSF51905">
    <property type="entry name" value="FAD/NAD(P)-binding domain"/>
    <property type="match status" value="2"/>
</dbReference>
<dbReference type="InterPro" id="IPR051209">
    <property type="entry name" value="FAD-bind_Monooxygenase_sf"/>
</dbReference>
<evidence type="ECO:0000256" key="4">
    <source>
        <dbReference type="ARBA" id="ARBA00023002"/>
    </source>
</evidence>
<evidence type="ECO:0000256" key="2">
    <source>
        <dbReference type="ARBA" id="ARBA00022630"/>
    </source>
</evidence>
<gene>
    <name evidence="5" type="ORF">GA0070613_5003</name>
</gene>
<evidence type="ECO:0000313" key="5">
    <source>
        <dbReference type="EMBL" id="SCG71975.1"/>
    </source>
</evidence>
<dbReference type="OrthoDB" id="5168853at2"/>
<keyword evidence="3" id="KW-0274">FAD</keyword>
<keyword evidence="5" id="KW-0503">Monooxygenase</keyword>
<dbReference type="EMBL" id="LT607754">
    <property type="protein sequence ID" value="SCG71975.1"/>
    <property type="molecule type" value="Genomic_DNA"/>
</dbReference>
<dbReference type="GO" id="GO:0004499">
    <property type="term" value="F:N,N-dimethylaniline monooxygenase activity"/>
    <property type="evidence" value="ECO:0007669"/>
    <property type="project" value="InterPro"/>
</dbReference>
<dbReference type="GO" id="GO:0050661">
    <property type="term" value="F:NADP binding"/>
    <property type="evidence" value="ECO:0007669"/>
    <property type="project" value="InterPro"/>
</dbReference>
<accession>A0A1C5JN15</accession>
<organism evidence="5 6">
    <name type="scientific">Micromonospora inositola</name>
    <dbReference type="NCBI Taxonomy" id="47865"/>
    <lineage>
        <taxon>Bacteria</taxon>
        <taxon>Bacillati</taxon>
        <taxon>Actinomycetota</taxon>
        <taxon>Actinomycetes</taxon>
        <taxon>Micromonosporales</taxon>
        <taxon>Micromonosporaceae</taxon>
        <taxon>Micromonospora</taxon>
    </lineage>
</organism>
<dbReference type="InterPro" id="IPR036188">
    <property type="entry name" value="FAD/NAD-bd_sf"/>
</dbReference>
<dbReference type="Proteomes" id="UP000198221">
    <property type="component" value="Chromosome I"/>
</dbReference>
<dbReference type="PRINTS" id="PR00469">
    <property type="entry name" value="PNDRDTASEII"/>
</dbReference>
<dbReference type="PRINTS" id="PR00368">
    <property type="entry name" value="FADPNR"/>
</dbReference>
<sequence length="649" mass="72615">MTSEQESQLWAALQEANIPVLLLVLHHLTGDERWLAEPYAPTPTVASDDNDTGGHPAELQAEIRAAAFEVIRGQLGSPEPVTPLSEAETLRALSVSLGETVLPEYAGSMLEESGLRPRLDRIAWTSDRPSRADDFPVIVIGAGMAGIATGVYLDRLGLEYQILERGDDVGGVWRENAYPGAGVDTPCHLYSYSFAQRPSWSRYYAKQEEILNYFRDVAERFGVVERVRFGHRVATLTWDEGSGRWTVCATDADGREHRFVAAVVISCVGLLNEPQVAAVPGADDFEGPAFHSAEWPQDLDLTDRRVAVIGTGASAVQIVPAIADVAKDVTVFQRSPQWLLPNPNYLRETSRATQWLMEHVPTYMAYYRMRLIWMWQDKLLASLHRDPDWAHPERSVNAVNERHRAFIERYVRAQLGDRDDLWDQVVPDYPPYGKRVLMDNRWFEAIQRDDVTLVPHGAQRLEKGAVVSEDGVVHPADVVVWATGFKATEMLRSLEVVGRGGMSLHEVWGVDNPFAYLGLTVPGFPNFFVVGGPNTFLGHGGSAIFTTECGITYIMRTLVEMLEHDVASIDVLPEVADAYARNVDELHEGLIWTHPGMTTWWRNSRGRVVVASPWRGVDYWAMTWEADLSVYRCTPLADVEDVWREAAHA</sequence>
<evidence type="ECO:0000313" key="6">
    <source>
        <dbReference type="Proteomes" id="UP000198221"/>
    </source>
</evidence>